<protein>
    <submittedName>
        <fullName evidence="2">Uncharacterized protein</fullName>
    </submittedName>
</protein>
<evidence type="ECO:0000313" key="2">
    <source>
        <dbReference type="EMBL" id="KAK1854180.1"/>
    </source>
</evidence>
<feature type="region of interest" description="Disordered" evidence="1">
    <location>
        <begin position="127"/>
        <end position="170"/>
    </location>
</feature>
<dbReference type="Proteomes" id="UP001243330">
    <property type="component" value="Unassembled WGS sequence"/>
</dbReference>
<sequence>MKLRHWRRDSPAPAREPSVQSPFRLCNPSSTAVPASFNLPERRAFNHCRRQHSFSRSIDQPPPCRPSRERLATCARLESRNTSASSCTLVTPSTDALSARTRPVTSSTRTTTNFPCVHDGWTLRSTITTRRRLSPAGTRGKASWSTSPPRRTPSSRPRPASGSARSRFPT</sequence>
<feature type="compositionally biased region" description="Low complexity" evidence="1">
    <location>
        <begin position="142"/>
        <end position="170"/>
    </location>
</feature>
<evidence type="ECO:0000256" key="1">
    <source>
        <dbReference type="SAM" id="MobiDB-lite"/>
    </source>
</evidence>
<gene>
    <name evidence="2" type="ORF">CCHR01_03154</name>
</gene>
<evidence type="ECO:0000313" key="3">
    <source>
        <dbReference type="Proteomes" id="UP001243330"/>
    </source>
</evidence>
<organism evidence="2 3">
    <name type="scientific">Colletotrichum chrysophilum</name>
    <dbReference type="NCBI Taxonomy" id="1836956"/>
    <lineage>
        <taxon>Eukaryota</taxon>
        <taxon>Fungi</taxon>
        <taxon>Dikarya</taxon>
        <taxon>Ascomycota</taxon>
        <taxon>Pezizomycotina</taxon>
        <taxon>Sordariomycetes</taxon>
        <taxon>Hypocreomycetidae</taxon>
        <taxon>Glomerellales</taxon>
        <taxon>Glomerellaceae</taxon>
        <taxon>Colletotrichum</taxon>
        <taxon>Colletotrichum gloeosporioides species complex</taxon>
    </lineage>
</organism>
<name>A0AAD9AVJ8_9PEZI</name>
<feature type="region of interest" description="Disordered" evidence="1">
    <location>
        <begin position="1"/>
        <end position="25"/>
    </location>
</feature>
<reference evidence="2" key="1">
    <citation type="submission" date="2023-01" db="EMBL/GenBank/DDBJ databases">
        <title>Colletotrichum chrysophilum M932 genome sequence.</title>
        <authorList>
            <person name="Baroncelli R."/>
        </authorList>
    </citation>
    <scope>NUCLEOTIDE SEQUENCE</scope>
    <source>
        <strain evidence="2">M932</strain>
    </source>
</reference>
<proteinExistence type="predicted"/>
<keyword evidence="3" id="KW-1185">Reference proteome</keyword>
<dbReference type="AlphaFoldDB" id="A0AAD9AVJ8"/>
<dbReference type="EMBL" id="JAQOWY010000041">
    <property type="protein sequence ID" value="KAK1854180.1"/>
    <property type="molecule type" value="Genomic_DNA"/>
</dbReference>
<comment type="caution">
    <text evidence="2">The sequence shown here is derived from an EMBL/GenBank/DDBJ whole genome shotgun (WGS) entry which is preliminary data.</text>
</comment>
<accession>A0AAD9AVJ8</accession>